<proteinExistence type="inferred from homology"/>
<evidence type="ECO:0000256" key="17">
    <source>
        <dbReference type="SAM" id="MobiDB-lite"/>
    </source>
</evidence>
<dbReference type="Pfam" id="PF14699">
    <property type="entry name" value="hGDE_N"/>
    <property type="match status" value="1"/>
</dbReference>
<gene>
    <name evidence="23" type="ORF">LNINA_LOCUS11473</name>
</gene>
<evidence type="ECO:0000259" key="19">
    <source>
        <dbReference type="Pfam" id="PF06202"/>
    </source>
</evidence>
<dbReference type="Pfam" id="PF14702">
    <property type="entry name" value="hGDE_central"/>
    <property type="match status" value="1"/>
</dbReference>
<evidence type="ECO:0000256" key="18">
    <source>
        <dbReference type="SAM" id="Phobius"/>
    </source>
</evidence>
<evidence type="ECO:0000256" key="10">
    <source>
        <dbReference type="ARBA" id="ARBA00022679"/>
    </source>
</evidence>
<dbReference type="SUPFAM" id="SSF51445">
    <property type="entry name" value="(Trans)glycosidases"/>
    <property type="match status" value="1"/>
</dbReference>
<keyword evidence="18" id="KW-0812">Transmembrane</keyword>
<evidence type="ECO:0000256" key="4">
    <source>
        <dbReference type="ARBA" id="ARBA00004496"/>
    </source>
</evidence>
<comment type="subcellular location">
    <subcellularLocation>
        <location evidence="4">Cytoplasm</location>
    </subcellularLocation>
</comment>
<dbReference type="InterPro" id="IPR032792">
    <property type="entry name" value="AGL_glucanoTrfase"/>
</dbReference>
<dbReference type="InterPro" id="IPR029436">
    <property type="entry name" value="AGL_euk_N"/>
</dbReference>
<evidence type="ECO:0000256" key="1">
    <source>
        <dbReference type="ARBA" id="ARBA00000439"/>
    </source>
</evidence>
<evidence type="ECO:0000256" key="7">
    <source>
        <dbReference type="ARBA" id="ARBA00020723"/>
    </source>
</evidence>
<dbReference type="Gene3D" id="3.20.20.80">
    <property type="entry name" value="Glycosidases"/>
    <property type="match status" value="2"/>
</dbReference>
<keyword evidence="18" id="KW-0472">Membrane</keyword>
<evidence type="ECO:0000256" key="9">
    <source>
        <dbReference type="ARBA" id="ARBA00022676"/>
    </source>
</evidence>
<keyword evidence="8" id="KW-0963">Cytoplasm</keyword>
<organism evidence="23 24">
    <name type="scientific">Leptosia nina</name>
    <dbReference type="NCBI Taxonomy" id="320188"/>
    <lineage>
        <taxon>Eukaryota</taxon>
        <taxon>Metazoa</taxon>
        <taxon>Ecdysozoa</taxon>
        <taxon>Arthropoda</taxon>
        <taxon>Hexapoda</taxon>
        <taxon>Insecta</taxon>
        <taxon>Pterygota</taxon>
        <taxon>Neoptera</taxon>
        <taxon>Endopterygota</taxon>
        <taxon>Lepidoptera</taxon>
        <taxon>Glossata</taxon>
        <taxon>Ditrysia</taxon>
        <taxon>Papilionoidea</taxon>
        <taxon>Pieridae</taxon>
        <taxon>Pierinae</taxon>
        <taxon>Leptosia</taxon>
    </lineage>
</organism>
<dbReference type="InterPro" id="IPR008928">
    <property type="entry name" value="6-hairpin_glycosidase_sf"/>
</dbReference>
<evidence type="ECO:0000256" key="2">
    <source>
        <dbReference type="ARBA" id="ARBA00000927"/>
    </source>
</evidence>
<evidence type="ECO:0000256" key="15">
    <source>
        <dbReference type="ARBA" id="ARBA00025780"/>
    </source>
</evidence>
<evidence type="ECO:0000259" key="22">
    <source>
        <dbReference type="Pfam" id="PF14702"/>
    </source>
</evidence>
<evidence type="ECO:0000313" key="24">
    <source>
        <dbReference type="Proteomes" id="UP001497472"/>
    </source>
</evidence>
<dbReference type="InterPro" id="IPR010401">
    <property type="entry name" value="AGL/Gdb1"/>
</dbReference>
<name>A0AAV1JWE1_9NEOP</name>
<dbReference type="InterPro" id="IPR006421">
    <property type="entry name" value="Glycogen_debranch_met"/>
</dbReference>
<reference evidence="23 24" key="1">
    <citation type="submission" date="2023-11" db="EMBL/GenBank/DDBJ databases">
        <authorList>
            <person name="Okamura Y."/>
        </authorList>
    </citation>
    <scope>NUCLEOTIDE SEQUENCE [LARGE SCALE GENOMIC DNA]</scope>
</reference>
<feature type="transmembrane region" description="Helical" evidence="18">
    <location>
        <begin position="1790"/>
        <end position="1809"/>
    </location>
</feature>
<feature type="region of interest" description="Disordered" evidence="17">
    <location>
        <begin position="1"/>
        <end position="25"/>
    </location>
</feature>
<comment type="caution">
    <text evidence="23">The sequence shown here is derived from an EMBL/GenBank/DDBJ whole genome shotgun (WGS) entry which is preliminary data.</text>
</comment>
<evidence type="ECO:0000256" key="14">
    <source>
        <dbReference type="ARBA" id="ARBA00023295"/>
    </source>
</evidence>
<dbReference type="InterPro" id="IPR032790">
    <property type="entry name" value="GDE_C"/>
</dbReference>
<protein>
    <recommendedName>
        <fullName evidence="7">Glycogen debranching enzyme</fullName>
        <ecNumber evidence="5">2.4.1.25</ecNumber>
        <ecNumber evidence="6">3.2.1.33</ecNumber>
    </recommendedName>
    <alternativeName>
        <fullName evidence="16">Glycogen debrancher</fullName>
    </alternativeName>
</protein>
<evidence type="ECO:0000256" key="12">
    <source>
        <dbReference type="ARBA" id="ARBA00023056"/>
    </source>
</evidence>
<evidence type="ECO:0000256" key="13">
    <source>
        <dbReference type="ARBA" id="ARBA00023268"/>
    </source>
</evidence>
<dbReference type="InterPro" id="IPR032788">
    <property type="entry name" value="AGL_central"/>
</dbReference>
<keyword evidence="9" id="KW-0328">Glycosyltransferase</keyword>
<evidence type="ECO:0000256" key="16">
    <source>
        <dbReference type="ARBA" id="ARBA00031477"/>
    </source>
</evidence>
<keyword evidence="12" id="KW-0320">Glycogen biosynthesis</keyword>
<comment type="catalytic activity">
    <reaction evidence="2">
        <text>Hydrolysis of (1-&gt;6)-alpha-D-glucosidic branch linkages in glycogen phosphorylase limit dextrin.</text>
        <dbReference type="EC" id="3.2.1.33"/>
    </reaction>
</comment>
<evidence type="ECO:0000259" key="21">
    <source>
        <dbReference type="Pfam" id="PF14701"/>
    </source>
</evidence>
<comment type="catalytic activity">
    <reaction evidence="1">
        <text>Transfers a segment of a (1-&gt;4)-alpha-D-glucan to a new position in an acceptor, which may be glucose or a (1-&gt;4)-alpha-D-glucan.</text>
        <dbReference type="EC" id="2.4.1.25"/>
    </reaction>
</comment>
<comment type="similarity">
    <text evidence="15">Belongs to the glycogen debranching enzyme family.</text>
</comment>
<dbReference type="Pfam" id="PF06202">
    <property type="entry name" value="GDE_C"/>
    <property type="match status" value="1"/>
</dbReference>
<evidence type="ECO:0000256" key="8">
    <source>
        <dbReference type="ARBA" id="ARBA00022490"/>
    </source>
</evidence>
<evidence type="ECO:0000256" key="3">
    <source>
        <dbReference type="ARBA" id="ARBA00003530"/>
    </source>
</evidence>
<feature type="domain" description="Glycogen debranching enzyme central" evidence="22">
    <location>
        <begin position="753"/>
        <end position="1022"/>
    </location>
</feature>
<evidence type="ECO:0000259" key="20">
    <source>
        <dbReference type="Pfam" id="PF14699"/>
    </source>
</evidence>
<keyword evidence="11" id="KW-0378">Hydrolase</keyword>
<evidence type="ECO:0000313" key="23">
    <source>
        <dbReference type="EMBL" id="CAK1552429.1"/>
    </source>
</evidence>
<keyword evidence="10" id="KW-0808">Transferase</keyword>
<keyword evidence="13" id="KW-0511">Multifunctional enzyme</keyword>
<dbReference type="EC" id="3.2.1.33" evidence="6"/>
<dbReference type="GO" id="GO:0005980">
    <property type="term" value="P:glycogen catabolic process"/>
    <property type="evidence" value="ECO:0007669"/>
    <property type="project" value="InterPro"/>
</dbReference>
<evidence type="ECO:0000256" key="6">
    <source>
        <dbReference type="ARBA" id="ARBA00012778"/>
    </source>
</evidence>
<dbReference type="GO" id="GO:0004135">
    <property type="term" value="F:amylo-alpha-1,6-glucosidase activity"/>
    <property type="evidence" value="ECO:0007669"/>
    <property type="project" value="UniProtKB-EC"/>
</dbReference>
<evidence type="ECO:0000256" key="5">
    <source>
        <dbReference type="ARBA" id="ARBA00012560"/>
    </source>
</evidence>
<evidence type="ECO:0000256" key="11">
    <source>
        <dbReference type="ARBA" id="ARBA00022801"/>
    </source>
</evidence>
<sequence length="1812" mass="201791">MTILSEGDMELRPDEEAPAQEKRSDVRRLELNHGEHQDSTLYRFDKGCNIRFSPGPSLMGRKVYLYTNYIVIDKALPAEKTDLIEFDRNQYYLLEWCRTTVESNSGEASLTENLGTGLLVTDTDAFCELRLERAGSFHYYFVYDSPESRVGPQGSGWFAVNPTLSAGGCELPLDGLMCQTVLTKCLGPLARWERTLRVAHESGYNMIHFTPVQELGASRSSYSIADQMKLNPRFNDPSTGRTATFADLEKLISKMHNDWKMLGICDVVLNHTANETPWLADHPEATYNCAECPHLRPAALLDAALARFSARVGTGLLAPAIPAEVCTHEQVQAVRQAFEPEVAGLRLHEMYSCDVEQLHRRFLQVAASRVPGASSAPSASELRLELDPLRRRLAATVDMELAQQIYNVYRSDCQEEEERVVRCGAAFKARLEELNSAALTAMQDHLRNALDNCLAGMQYERLQSDGPRVREVSVRHPLVPCYFTLPEKLDDIAEVEAYIYGDMGRLVMAHNGWVMGADPLQDFAAKSQDARVYLRRELVAWGDSVKLRFGARPADSPWLWAHMRDYVQLTATLFDGLRLDNCHSTPLHVAEYMVDCARAVKPELYVVAELFTNSAQVDNIFVNRLGITSLVREALSAWDAHEQGRLVYRYGGRPVGAFLNPPRYAIVPAVPSVAHAMLLDQTHDNPSPVSKRSLFDLLPSAALVAFAACATGSTRGYDDLVPHHIHVVDEERLYPAWADGDEPPEASVKVEDGLLAARLALNQLHRQMATDGYTEVFVDQMDEDVVAVTRHHPVSRKSVILVAYTAFRSPNPSAGPRQLRPLRFEGQLSEIALEARLRHKKHADSGRPYEPPGEHIRHPEYINGLKEYAVEVARDVPVAQSRVFAVERREGAHTVLEWRALEPGSIAVVRVAPAGPHAAALATLSRVLRTCPTADPLRLAPALTDLHPVDFNTLLFCCDAEERERTSGGTYEVPGHGALVYAGLQGIVSSLEPIVRSDSLGHAICDNLRAGDWLLEYQWRRLESSARLALVAERYREALRPVTQLPRFLIPAYFAAVVNVLYTTVQTAALAKLRVPLTGSFARNLALTSLQLTAQLKSAPLPALSPRLVLGEASEIGSMSAGLPHFTVGYMRCWGRDTFIALRGLYLLTGRHTAARSHILGFAACLRHGLIPNLLDGGRNARYNCRDAVWWWLYSIQQYCDAQQCTTLLADPVARLFPAEGAPSEQPLHDVMQEALDTHFQGLVFRERNAGRQIDAHMSDRGFNVQIGVDPETGFPFGGNEANCGTWMDKMGSSEAAGTRGRPATPRDGSAIELVALSYSTVTWLAAQHRAGRYPYPGVARRHRDGTLTAWTFAQWAERIRRSFERHFWIPPVPSAADARPDLVHRRAIYKDSHGASQPWADYQLRCNFPVAMAVAPDLFDPKHAWMALDNVERLLLGPLGVKTLDPADWAYRGDYDNSNDSTDPSVAHGFNYHQGPEWLWPLGFYLRARLAFAHHNGAHARTLAAVYSTLGPHVAEIRDSPWRGLPELTNAGGAFCRDSCRTQAWSSACVLEALYEPYECVPPRRRASLRRLVARRRRAPPRSIQGVLSTVVYSDRYFRYGLPLRIRPGAKEHHVPLVEDRRWPPRISAVLLNLTSREPVPPRALYLPLRRRRRDLPPVFGLPHDYDAQLLGAYRSRCLEVNYRQASGFMSVAVGRPTRRPRLRPPLSDFTIEKTPPRPEFALAESESLASSRSSVAYSPIDLEEGEGTLYEASTVAYEAVEAGDASVADAADFYLEGGDDIQRTAVRVIAALSGAVYATALLAFYFLSLT</sequence>
<feature type="domain" description="Glycogen debranching enzyme glucanotransferase" evidence="21">
    <location>
        <begin position="170"/>
        <end position="605"/>
    </location>
</feature>
<dbReference type="Proteomes" id="UP001497472">
    <property type="component" value="Unassembled WGS sequence"/>
</dbReference>
<dbReference type="FunFam" id="3.20.20.80:FF:000108">
    <property type="entry name" value="glycogen debranching enzyme"/>
    <property type="match status" value="1"/>
</dbReference>
<feature type="domain" description="Eukaryotic glycogen debranching enzyme N-terminal" evidence="20">
    <location>
        <begin position="50"/>
        <end position="165"/>
    </location>
</feature>
<dbReference type="FunFam" id="3.20.20.80:FF:000070">
    <property type="entry name" value="GDB1p Glycogen debranching enzyme"/>
    <property type="match status" value="1"/>
</dbReference>
<dbReference type="GO" id="GO:0005737">
    <property type="term" value="C:cytoplasm"/>
    <property type="evidence" value="ECO:0007669"/>
    <property type="project" value="UniProtKB-SubCell"/>
</dbReference>
<keyword evidence="14" id="KW-0326">Glycosidase</keyword>
<keyword evidence="18" id="KW-1133">Transmembrane helix</keyword>
<dbReference type="PANTHER" id="PTHR10569:SF2">
    <property type="entry name" value="GLYCOGEN DEBRANCHING ENZYME"/>
    <property type="match status" value="1"/>
</dbReference>
<dbReference type="Pfam" id="PF14701">
    <property type="entry name" value="hDGE_amylase"/>
    <property type="match status" value="1"/>
</dbReference>
<accession>A0AAV1JWE1</accession>
<dbReference type="SUPFAM" id="SSF48208">
    <property type="entry name" value="Six-hairpin glycosidases"/>
    <property type="match status" value="1"/>
</dbReference>
<dbReference type="Gene3D" id="1.50.10.10">
    <property type="match status" value="1"/>
</dbReference>
<dbReference type="GO" id="GO:0004134">
    <property type="term" value="F:4-alpha-glucanotransferase activity"/>
    <property type="evidence" value="ECO:0007669"/>
    <property type="project" value="UniProtKB-EC"/>
</dbReference>
<dbReference type="NCBIfam" id="TIGR01531">
    <property type="entry name" value="glyc_debranch"/>
    <property type="match status" value="1"/>
</dbReference>
<dbReference type="InterPro" id="IPR017853">
    <property type="entry name" value="GH"/>
</dbReference>
<feature type="domain" description="Glycogen debranching enzyme C-terminal" evidence="19">
    <location>
        <begin position="1113"/>
        <end position="1553"/>
    </location>
</feature>
<dbReference type="PANTHER" id="PTHR10569">
    <property type="entry name" value="GLYCOGEN DEBRANCHING ENZYME"/>
    <property type="match status" value="1"/>
</dbReference>
<comment type="function">
    <text evidence="3">Multifunctional enzyme acting as 1,4-alpha-D-glucan:1,4-alpha-D-glucan 4-alpha-D-glycosyltransferase and amylo-1,6-glucosidase in glycogen degradation.</text>
</comment>
<dbReference type="GO" id="GO:0005978">
    <property type="term" value="P:glycogen biosynthetic process"/>
    <property type="evidence" value="ECO:0007669"/>
    <property type="project" value="UniProtKB-KW"/>
</dbReference>
<dbReference type="EMBL" id="CAVLEF010000144">
    <property type="protein sequence ID" value="CAK1552429.1"/>
    <property type="molecule type" value="Genomic_DNA"/>
</dbReference>
<keyword evidence="24" id="KW-1185">Reference proteome</keyword>
<feature type="compositionally biased region" description="Basic and acidic residues" evidence="17">
    <location>
        <begin position="9"/>
        <end position="25"/>
    </location>
</feature>
<dbReference type="InterPro" id="IPR012341">
    <property type="entry name" value="6hp_glycosidase-like_sf"/>
</dbReference>
<dbReference type="EC" id="2.4.1.25" evidence="5"/>
<dbReference type="CDD" id="cd11327">
    <property type="entry name" value="AmyAc_Glg_debranch_2"/>
    <property type="match status" value="1"/>
</dbReference>